<dbReference type="GO" id="GO:0005829">
    <property type="term" value="C:cytosol"/>
    <property type="evidence" value="ECO:0007669"/>
    <property type="project" value="TreeGrafter"/>
</dbReference>
<dbReference type="PROSITE" id="PS50042">
    <property type="entry name" value="CNMP_BINDING_3"/>
    <property type="match status" value="1"/>
</dbReference>
<dbReference type="GO" id="GO:0003700">
    <property type="term" value="F:DNA-binding transcription factor activity"/>
    <property type="evidence" value="ECO:0007669"/>
    <property type="project" value="TreeGrafter"/>
</dbReference>
<feature type="region of interest" description="Disordered" evidence="1">
    <location>
        <begin position="1"/>
        <end position="47"/>
    </location>
</feature>
<feature type="compositionally biased region" description="Gly residues" evidence="1">
    <location>
        <begin position="38"/>
        <end position="47"/>
    </location>
</feature>
<dbReference type="GO" id="GO:0004016">
    <property type="term" value="F:adenylate cyclase activity"/>
    <property type="evidence" value="ECO:0007669"/>
    <property type="project" value="UniProtKB-ARBA"/>
</dbReference>
<protein>
    <submittedName>
        <fullName evidence="4">Putative Crp/Fnr family transcriptional regulator</fullName>
    </submittedName>
</protein>
<reference evidence="4 5" key="1">
    <citation type="submission" date="2020-05" db="EMBL/GenBank/DDBJ databases">
        <title>Actinomadura verrucosospora NRRL-B18236 (PFL_A860) Genome sequencing and assembly.</title>
        <authorList>
            <person name="Samborskyy M."/>
        </authorList>
    </citation>
    <scope>NUCLEOTIDE SEQUENCE [LARGE SCALE GENOMIC DNA]</scope>
    <source>
        <strain evidence="4 5">NRRL:B18236</strain>
    </source>
</reference>
<dbReference type="PANTHER" id="PTHR24567:SF74">
    <property type="entry name" value="HTH-TYPE TRANSCRIPTIONAL REGULATOR ARCR"/>
    <property type="match status" value="1"/>
</dbReference>
<dbReference type="Gene3D" id="2.60.120.10">
    <property type="entry name" value="Jelly Rolls"/>
    <property type="match status" value="1"/>
</dbReference>
<dbReference type="CDD" id="cd00038">
    <property type="entry name" value="CAP_ED"/>
    <property type="match status" value="1"/>
</dbReference>
<evidence type="ECO:0000313" key="4">
    <source>
        <dbReference type="EMBL" id="QKG24295.1"/>
    </source>
</evidence>
<name>A0A7D3VVD3_ACTVE</name>
<dbReference type="InterPro" id="IPR029787">
    <property type="entry name" value="Nucleotide_cyclase"/>
</dbReference>
<dbReference type="Proteomes" id="UP000501240">
    <property type="component" value="Chromosome"/>
</dbReference>
<feature type="compositionally biased region" description="Basic and acidic residues" evidence="1">
    <location>
        <begin position="19"/>
        <end position="29"/>
    </location>
</feature>
<dbReference type="GO" id="GO:0035556">
    <property type="term" value="P:intracellular signal transduction"/>
    <property type="evidence" value="ECO:0007669"/>
    <property type="project" value="InterPro"/>
</dbReference>
<gene>
    <name evidence="4" type="ORF">ACTIVE_5938</name>
</gene>
<dbReference type="InterPro" id="IPR000595">
    <property type="entry name" value="cNMP-bd_dom"/>
</dbReference>
<dbReference type="EMBL" id="CP053892">
    <property type="protein sequence ID" value="QKG24295.1"/>
    <property type="molecule type" value="Genomic_DNA"/>
</dbReference>
<dbReference type="AlphaFoldDB" id="A0A7D3VVD3"/>
<feature type="domain" description="Cyclic nucleotide-binding" evidence="2">
    <location>
        <begin position="73"/>
        <end position="175"/>
    </location>
</feature>
<dbReference type="Gene3D" id="3.30.70.1230">
    <property type="entry name" value="Nucleotide cyclase"/>
    <property type="match status" value="1"/>
</dbReference>
<evidence type="ECO:0000259" key="3">
    <source>
        <dbReference type="PROSITE" id="PS50125"/>
    </source>
</evidence>
<dbReference type="InterPro" id="IPR018490">
    <property type="entry name" value="cNMP-bd_dom_sf"/>
</dbReference>
<dbReference type="GO" id="GO:0009190">
    <property type="term" value="P:cyclic nucleotide biosynthetic process"/>
    <property type="evidence" value="ECO:0007669"/>
    <property type="project" value="InterPro"/>
</dbReference>
<dbReference type="InterPro" id="IPR050397">
    <property type="entry name" value="Env_Response_Regulators"/>
</dbReference>
<organism evidence="4 5">
    <name type="scientific">Actinomadura verrucosospora</name>
    <dbReference type="NCBI Taxonomy" id="46165"/>
    <lineage>
        <taxon>Bacteria</taxon>
        <taxon>Bacillati</taxon>
        <taxon>Actinomycetota</taxon>
        <taxon>Actinomycetes</taxon>
        <taxon>Streptosporangiales</taxon>
        <taxon>Thermomonosporaceae</taxon>
        <taxon>Actinomadura</taxon>
    </lineage>
</organism>
<dbReference type="SUPFAM" id="SSF55073">
    <property type="entry name" value="Nucleotide cyclase"/>
    <property type="match status" value="1"/>
</dbReference>
<dbReference type="InterPro" id="IPR001054">
    <property type="entry name" value="A/G_cyclase"/>
</dbReference>
<dbReference type="SMART" id="SM00100">
    <property type="entry name" value="cNMP"/>
    <property type="match status" value="1"/>
</dbReference>
<evidence type="ECO:0000313" key="5">
    <source>
        <dbReference type="Proteomes" id="UP000501240"/>
    </source>
</evidence>
<dbReference type="SUPFAM" id="SSF51206">
    <property type="entry name" value="cAMP-binding domain-like"/>
    <property type="match status" value="1"/>
</dbReference>
<keyword evidence="5" id="KW-1185">Reference proteome</keyword>
<sequence length="471" mass="50586">MSRQQNRPPTFDLPPVHPRPRDAHLHDPDAAALSTSGAVGGPAGAGAAGWDGAAVRPAGGRGAGAARPARPGFWASLAPLEQAAFIAAAHEAEYPLGEVLWREGDAADHLLVIRSGAVRICVDRDGGERIVAFRGPGDIIGERAALLLRRRSATVVAVDTVRALWMTTQEFAAYLTAHTRVVAVVEKEVYDRLTERVFPSQEQAGATAAPIDPYAAPIDPYTGTSAYAAVTPYDDDGVLSPYAARAAEPTLRLTPSYAQPKGAPGGSYATALKEPPARRPWTGHICSIMFVDIASFSAPYRNDIDRLEMRRIMYELLWEAFAESGVPWDECHREDRGDGALIVVPPETPVAAVEPVVARLAASLRRHNLSAQEAVRIQLRVALHVGPVTTDPQGVSGSSVIHAARLLDARPLRQRLAETRADLGFVASAFVYESVLAHAPGHATARYAPFTCRVKESRLKGWMRLAPDDRG</sequence>
<accession>A0A7D3VVD3</accession>
<dbReference type="InterPro" id="IPR014710">
    <property type="entry name" value="RmlC-like_jellyroll"/>
</dbReference>
<evidence type="ECO:0000259" key="2">
    <source>
        <dbReference type="PROSITE" id="PS50042"/>
    </source>
</evidence>
<dbReference type="PROSITE" id="PS50125">
    <property type="entry name" value="GUANYLATE_CYCLASE_2"/>
    <property type="match status" value="1"/>
</dbReference>
<dbReference type="PANTHER" id="PTHR24567">
    <property type="entry name" value="CRP FAMILY TRANSCRIPTIONAL REGULATORY PROTEIN"/>
    <property type="match status" value="1"/>
</dbReference>
<feature type="domain" description="Guanylate cyclase" evidence="3">
    <location>
        <begin position="287"/>
        <end position="407"/>
    </location>
</feature>
<dbReference type="RefSeq" id="WP_173098128.1">
    <property type="nucleotide sequence ID" value="NZ_CP053892.1"/>
</dbReference>
<evidence type="ECO:0000256" key="1">
    <source>
        <dbReference type="SAM" id="MobiDB-lite"/>
    </source>
</evidence>
<proteinExistence type="predicted"/>
<dbReference type="Pfam" id="PF00027">
    <property type="entry name" value="cNMP_binding"/>
    <property type="match status" value="1"/>
</dbReference>